<evidence type="ECO:0000256" key="5">
    <source>
        <dbReference type="SAM" id="MobiDB-lite"/>
    </source>
</evidence>
<evidence type="ECO:0000313" key="8">
    <source>
        <dbReference type="Proteomes" id="UP000245202"/>
    </source>
</evidence>
<keyword evidence="8" id="KW-1185">Reference proteome</keyword>
<gene>
    <name evidence="7" type="ORF">PAT3040_07013</name>
</gene>
<dbReference type="GO" id="GO:0046872">
    <property type="term" value="F:metal ion binding"/>
    <property type="evidence" value="ECO:0007669"/>
    <property type="project" value="InterPro"/>
</dbReference>
<keyword evidence="2 4" id="KW-0813">Transport</keyword>
<feature type="chain" id="PRO_5039193662" evidence="6">
    <location>
        <begin position="26"/>
        <end position="337"/>
    </location>
</feature>
<dbReference type="Gene3D" id="3.40.50.1980">
    <property type="entry name" value="Nitrogenase molybdenum iron protein domain"/>
    <property type="match status" value="2"/>
</dbReference>
<organism evidence="7 8">
    <name type="scientific">Paenibacillus agaridevorans</name>
    <dbReference type="NCBI Taxonomy" id="171404"/>
    <lineage>
        <taxon>Bacteria</taxon>
        <taxon>Bacillati</taxon>
        <taxon>Bacillota</taxon>
        <taxon>Bacilli</taxon>
        <taxon>Bacillales</taxon>
        <taxon>Paenibacillaceae</taxon>
        <taxon>Paenibacillus</taxon>
    </lineage>
</organism>
<dbReference type="PANTHER" id="PTHR42953:SF3">
    <property type="entry name" value="HIGH-AFFINITY ZINC UPTAKE SYSTEM PROTEIN ZNUA"/>
    <property type="match status" value="1"/>
</dbReference>
<dbReference type="Proteomes" id="UP000245202">
    <property type="component" value="Unassembled WGS sequence"/>
</dbReference>
<proteinExistence type="inferred from homology"/>
<dbReference type="PRINTS" id="PR00691">
    <property type="entry name" value="ADHESINB"/>
</dbReference>
<evidence type="ECO:0000256" key="6">
    <source>
        <dbReference type="SAM" id="SignalP"/>
    </source>
</evidence>
<dbReference type="AlphaFoldDB" id="A0A2R5EZM9"/>
<dbReference type="GO" id="GO:0030001">
    <property type="term" value="P:metal ion transport"/>
    <property type="evidence" value="ECO:0007669"/>
    <property type="project" value="InterPro"/>
</dbReference>
<comment type="caution">
    <text evidence="7">The sequence shown here is derived from an EMBL/GenBank/DDBJ whole genome shotgun (WGS) entry which is preliminary data.</text>
</comment>
<accession>A0A2R5EZM9</accession>
<keyword evidence="3 6" id="KW-0732">Signal</keyword>
<sequence length="337" mass="36828">MKLSHSQRPFRPIAAAMLSAMLVIAGCAGNNNGNAAANNTAGNQPASAAPEVQKLSVVTSFYPLYYLTSEIGGEHVEVTNLISSGVEPHDWTPKSQDLNKASKAELFLYHGAGLETWVEDFTKGLSGDSAVMVKAMSEGIDLIKGEEDEDEDSHDHSHEDEHHHAIDPHTWVSPKSVLVLAQNVKNSLIAADADNAAVYEQNYTALHGKLTTLDKDYAEKLGAVKQKNIVVSHEAFGYLARDYGLNQVSIMGLNPDAEPRAQDILKIAKFVKENDVKYIFFEELVSDQLAVMLANEAKVETMVLNPLEGLTKEQEKAGITYLNLMQSNLQNLVQALQ</sequence>
<dbReference type="PROSITE" id="PS51257">
    <property type="entry name" value="PROKAR_LIPOPROTEIN"/>
    <property type="match status" value="1"/>
</dbReference>
<reference evidence="7 8" key="1">
    <citation type="submission" date="2017-08" db="EMBL/GenBank/DDBJ databases">
        <title>Substantial Increase in Enzyme Production by Combined Drug-Resistance Mutations in Paenibacillus agaridevorans.</title>
        <authorList>
            <person name="Tanaka Y."/>
            <person name="Funane K."/>
            <person name="Hosaka T."/>
            <person name="Shiwa Y."/>
            <person name="Fujita N."/>
            <person name="Miyazaki T."/>
            <person name="Yoshikawa H."/>
            <person name="Murakami K."/>
            <person name="Kasahara K."/>
            <person name="Inaoka T."/>
            <person name="Hiraga Y."/>
            <person name="Ochi K."/>
        </authorList>
    </citation>
    <scope>NUCLEOTIDE SEQUENCE [LARGE SCALE GENOMIC DNA]</scope>
    <source>
        <strain evidence="7 8">T-3040</strain>
    </source>
</reference>
<dbReference type="Pfam" id="PF01297">
    <property type="entry name" value="ZnuA"/>
    <property type="match status" value="1"/>
</dbReference>
<evidence type="ECO:0000313" key="7">
    <source>
        <dbReference type="EMBL" id="GBG12152.1"/>
    </source>
</evidence>
<evidence type="ECO:0000256" key="2">
    <source>
        <dbReference type="ARBA" id="ARBA00022448"/>
    </source>
</evidence>
<dbReference type="SUPFAM" id="SSF53807">
    <property type="entry name" value="Helical backbone' metal receptor"/>
    <property type="match status" value="1"/>
</dbReference>
<feature type="signal peptide" evidence="6">
    <location>
        <begin position="1"/>
        <end position="25"/>
    </location>
</feature>
<evidence type="ECO:0000256" key="3">
    <source>
        <dbReference type="ARBA" id="ARBA00022729"/>
    </source>
</evidence>
<evidence type="ECO:0000256" key="1">
    <source>
        <dbReference type="ARBA" id="ARBA00011028"/>
    </source>
</evidence>
<protein>
    <submittedName>
        <fullName evidence="7">ABC transporter substrate-binding protein</fullName>
    </submittedName>
</protein>
<dbReference type="InterPro" id="IPR006127">
    <property type="entry name" value="ZnuA-like"/>
</dbReference>
<dbReference type="InterPro" id="IPR006129">
    <property type="entry name" value="AdhesinB"/>
</dbReference>
<name>A0A2R5EZM9_9BACL</name>
<dbReference type="GO" id="GO:0007155">
    <property type="term" value="P:cell adhesion"/>
    <property type="evidence" value="ECO:0007669"/>
    <property type="project" value="InterPro"/>
</dbReference>
<dbReference type="EMBL" id="BDQX01000458">
    <property type="protein sequence ID" value="GBG12152.1"/>
    <property type="molecule type" value="Genomic_DNA"/>
</dbReference>
<dbReference type="PRINTS" id="PR00690">
    <property type="entry name" value="ADHESNFAMILY"/>
</dbReference>
<dbReference type="InterPro" id="IPR050492">
    <property type="entry name" value="Bact_metal-bind_prot9"/>
</dbReference>
<feature type="compositionally biased region" description="Basic and acidic residues" evidence="5">
    <location>
        <begin position="153"/>
        <end position="167"/>
    </location>
</feature>
<dbReference type="RefSeq" id="WP_219930351.1">
    <property type="nucleotide sequence ID" value="NZ_BDQX01000458.1"/>
</dbReference>
<dbReference type="InterPro" id="IPR006128">
    <property type="entry name" value="Lipoprotein_PsaA-like"/>
</dbReference>
<evidence type="ECO:0000256" key="4">
    <source>
        <dbReference type="RuleBase" id="RU003512"/>
    </source>
</evidence>
<dbReference type="PANTHER" id="PTHR42953">
    <property type="entry name" value="HIGH-AFFINITY ZINC UPTAKE SYSTEM PROTEIN ZNUA-RELATED"/>
    <property type="match status" value="1"/>
</dbReference>
<feature type="region of interest" description="Disordered" evidence="5">
    <location>
        <begin position="146"/>
        <end position="168"/>
    </location>
</feature>
<comment type="similarity">
    <text evidence="1 4">Belongs to the bacterial solute-binding protein 9 family.</text>
</comment>